<dbReference type="AlphaFoldDB" id="A0A9D4AKI3"/>
<dbReference type="EMBL" id="JAIQCV010000001">
    <property type="protein sequence ID" value="KAH1128763.1"/>
    <property type="molecule type" value="Genomic_DNA"/>
</dbReference>
<keyword evidence="3" id="KW-1185">Reference proteome</keyword>
<dbReference type="Proteomes" id="UP000828251">
    <property type="component" value="Unassembled WGS sequence"/>
</dbReference>
<accession>A0A9D4AKI3</accession>
<comment type="caution">
    <text evidence="2">The sequence shown here is derived from an EMBL/GenBank/DDBJ whole genome shotgun (WGS) entry which is preliminary data.</text>
</comment>
<evidence type="ECO:0000313" key="2">
    <source>
        <dbReference type="EMBL" id="KAH1128763.1"/>
    </source>
</evidence>
<gene>
    <name evidence="2" type="ORF">J1N35_000141</name>
</gene>
<protein>
    <submittedName>
        <fullName evidence="2">Uncharacterized protein</fullName>
    </submittedName>
</protein>
<feature type="region of interest" description="Disordered" evidence="1">
    <location>
        <begin position="44"/>
        <end position="94"/>
    </location>
</feature>
<evidence type="ECO:0000256" key="1">
    <source>
        <dbReference type="SAM" id="MobiDB-lite"/>
    </source>
</evidence>
<proteinExistence type="predicted"/>
<name>A0A9D4AKI3_9ROSI</name>
<evidence type="ECO:0000313" key="3">
    <source>
        <dbReference type="Proteomes" id="UP000828251"/>
    </source>
</evidence>
<organism evidence="2 3">
    <name type="scientific">Gossypium stocksii</name>
    <dbReference type="NCBI Taxonomy" id="47602"/>
    <lineage>
        <taxon>Eukaryota</taxon>
        <taxon>Viridiplantae</taxon>
        <taxon>Streptophyta</taxon>
        <taxon>Embryophyta</taxon>
        <taxon>Tracheophyta</taxon>
        <taxon>Spermatophyta</taxon>
        <taxon>Magnoliopsida</taxon>
        <taxon>eudicotyledons</taxon>
        <taxon>Gunneridae</taxon>
        <taxon>Pentapetalae</taxon>
        <taxon>rosids</taxon>
        <taxon>malvids</taxon>
        <taxon>Malvales</taxon>
        <taxon>Malvaceae</taxon>
        <taxon>Malvoideae</taxon>
        <taxon>Gossypium</taxon>
    </lineage>
</organism>
<sequence>MKTVKLGPTRLNLSKTTELAESSKRLPPIFGLCFKLRESSNASWTVDPSKCNEEGDVSQGKYSERKKKLRHQDEIKVNQVSAIPNVQRRRYENG</sequence>
<reference evidence="2 3" key="1">
    <citation type="journal article" date="2021" name="Plant Biotechnol. J.">
        <title>Multi-omics assisted identification of the key and species-specific regulatory components of drought-tolerant mechanisms in Gossypium stocksii.</title>
        <authorList>
            <person name="Yu D."/>
            <person name="Ke L."/>
            <person name="Zhang D."/>
            <person name="Wu Y."/>
            <person name="Sun Y."/>
            <person name="Mei J."/>
            <person name="Sun J."/>
            <person name="Sun Y."/>
        </authorList>
    </citation>
    <scope>NUCLEOTIDE SEQUENCE [LARGE SCALE GENOMIC DNA]</scope>
    <source>
        <strain evidence="3">cv. E1</strain>
        <tissue evidence="2">Leaf</tissue>
    </source>
</reference>